<protein>
    <recommendedName>
        <fullName evidence="3">Phage holin, lambda family</fullName>
    </recommendedName>
</protein>
<sequence>MKRMPDKDPGFWASLIAWLYAHKNESGYAGLAGVMAILRATYIGKESWPRRLLDAAMCSLFAFFLQPTLQVIGSVFNWNFSEDTTRVAAVFIGFLGVDYISTKVRRQIDKRLGGTDDAQSQ</sequence>
<dbReference type="Proteomes" id="UP000682928">
    <property type="component" value="Chromosome"/>
</dbReference>
<accession>A0AA86IPC0</accession>
<evidence type="ECO:0008006" key="3">
    <source>
        <dbReference type="Google" id="ProtNLM"/>
    </source>
</evidence>
<gene>
    <name evidence="1" type="ORF">ENKO_17400</name>
</gene>
<name>A0AA86IPC0_9ENTR</name>
<evidence type="ECO:0000313" key="2">
    <source>
        <dbReference type="Proteomes" id="UP000682928"/>
    </source>
</evidence>
<reference evidence="1" key="1">
    <citation type="submission" date="2021-04" db="EMBL/GenBank/DDBJ databases">
        <title>Difference and commonality of drug resistance evolution in various bacteria. and drug sensitivity profiles.</title>
        <authorList>
            <person name="Maeda T."/>
            <person name="Shibai A."/>
            <person name="Kawada K."/>
            <person name="Kotani H."/>
            <person name="Tarusawa Y."/>
            <person name="Tanabe K."/>
            <person name="Furusawa C."/>
        </authorList>
    </citation>
    <scope>NUCLEOTIDE SEQUENCE</scope>
    <source>
        <strain evidence="1">JCM 8580</strain>
    </source>
</reference>
<organism evidence="1 2">
    <name type="scientific">Enterobacter kobei</name>
    <dbReference type="NCBI Taxonomy" id="208224"/>
    <lineage>
        <taxon>Bacteria</taxon>
        <taxon>Pseudomonadati</taxon>
        <taxon>Pseudomonadota</taxon>
        <taxon>Gammaproteobacteria</taxon>
        <taxon>Enterobacterales</taxon>
        <taxon>Enterobacteriaceae</taxon>
        <taxon>Enterobacter</taxon>
        <taxon>Enterobacter cloacae complex</taxon>
    </lineage>
</organism>
<dbReference type="EMBL" id="AP024590">
    <property type="protein sequence ID" value="BCU55146.1"/>
    <property type="molecule type" value="Genomic_DNA"/>
</dbReference>
<proteinExistence type="predicted"/>
<evidence type="ECO:0000313" key="1">
    <source>
        <dbReference type="EMBL" id="BCU55146.1"/>
    </source>
</evidence>
<dbReference type="AlphaFoldDB" id="A0AA86IPC0"/>
<dbReference type="NCBIfam" id="TIGR01594">
    <property type="entry name" value="holin_lambda"/>
    <property type="match status" value="1"/>
</dbReference>
<dbReference type="InterPro" id="IPR006481">
    <property type="entry name" value="Phage_lambda_GpS_holin"/>
</dbReference>
<dbReference type="Pfam" id="PF05106">
    <property type="entry name" value="Phage_holin_3_1"/>
    <property type="match status" value="1"/>
</dbReference>
<dbReference type="RefSeq" id="WP_314114188.1">
    <property type="nucleotide sequence ID" value="NZ_AP024590.1"/>
</dbReference>